<organism evidence="2 3">
    <name type="scientific">Dermacoccus barathri</name>
    <dbReference type="NCBI Taxonomy" id="322601"/>
    <lineage>
        <taxon>Bacteria</taxon>
        <taxon>Bacillati</taxon>
        <taxon>Actinomycetota</taxon>
        <taxon>Actinomycetes</taxon>
        <taxon>Micrococcales</taxon>
        <taxon>Dermacoccaceae</taxon>
        <taxon>Dermacoccus</taxon>
    </lineage>
</organism>
<evidence type="ECO:0000256" key="1">
    <source>
        <dbReference type="SAM" id="MobiDB-lite"/>
    </source>
</evidence>
<comment type="caution">
    <text evidence="2">The sequence shown here is derived from an EMBL/GenBank/DDBJ whole genome shotgun (WGS) entry which is preliminary data.</text>
</comment>
<dbReference type="Proteomes" id="UP001501288">
    <property type="component" value="Unassembled WGS sequence"/>
</dbReference>
<evidence type="ECO:0000313" key="2">
    <source>
        <dbReference type="EMBL" id="GAA1546881.1"/>
    </source>
</evidence>
<name>A0ABN2BU64_9MICO</name>
<evidence type="ECO:0000313" key="3">
    <source>
        <dbReference type="Proteomes" id="UP001501288"/>
    </source>
</evidence>
<accession>A0ABN2BU64</accession>
<keyword evidence="3" id="KW-1185">Reference proteome</keyword>
<reference evidence="2 3" key="1">
    <citation type="journal article" date="2019" name="Int. J. Syst. Evol. Microbiol.">
        <title>The Global Catalogue of Microorganisms (GCM) 10K type strain sequencing project: providing services to taxonomists for standard genome sequencing and annotation.</title>
        <authorList>
            <consortium name="The Broad Institute Genomics Platform"/>
            <consortium name="The Broad Institute Genome Sequencing Center for Infectious Disease"/>
            <person name="Wu L."/>
            <person name="Ma J."/>
        </authorList>
    </citation>
    <scope>NUCLEOTIDE SEQUENCE [LARGE SCALE GENOMIC DNA]</scope>
    <source>
        <strain evidence="2 3">JCM 14588</strain>
    </source>
</reference>
<proteinExistence type="predicted"/>
<protein>
    <submittedName>
        <fullName evidence="2">Uncharacterized protein</fullName>
    </submittedName>
</protein>
<dbReference type="EMBL" id="BAAANV010000037">
    <property type="protein sequence ID" value="GAA1546881.1"/>
    <property type="molecule type" value="Genomic_DNA"/>
</dbReference>
<sequence>MIVSVKNEPARAKVGKPCVTRPSADMVTTAAAAHAADASASATFIGPVHFWASRAVAAGVRRCVPRHAPNDVSSSTEKPCDNGKYGFEVP</sequence>
<gene>
    <name evidence="2" type="ORF">GCM10009762_20260</name>
</gene>
<feature type="region of interest" description="Disordered" evidence="1">
    <location>
        <begin position="67"/>
        <end position="90"/>
    </location>
</feature>